<dbReference type="OrthoDB" id="1722301at2759"/>
<gene>
    <name evidence="1" type="ORF">J1N35_015232</name>
</gene>
<organism evidence="1 2">
    <name type="scientific">Gossypium stocksii</name>
    <dbReference type="NCBI Taxonomy" id="47602"/>
    <lineage>
        <taxon>Eukaryota</taxon>
        <taxon>Viridiplantae</taxon>
        <taxon>Streptophyta</taxon>
        <taxon>Embryophyta</taxon>
        <taxon>Tracheophyta</taxon>
        <taxon>Spermatophyta</taxon>
        <taxon>Magnoliopsida</taxon>
        <taxon>eudicotyledons</taxon>
        <taxon>Gunneridae</taxon>
        <taxon>Pentapetalae</taxon>
        <taxon>rosids</taxon>
        <taxon>malvids</taxon>
        <taxon>Malvales</taxon>
        <taxon>Malvaceae</taxon>
        <taxon>Malvoideae</taxon>
        <taxon>Gossypium</taxon>
    </lineage>
</organism>
<comment type="caution">
    <text evidence="1">The sequence shown here is derived from an EMBL/GenBank/DDBJ whole genome shotgun (WGS) entry which is preliminary data.</text>
</comment>
<protein>
    <submittedName>
        <fullName evidence="1">Uncharacterized protein</fullName>
    </submittedName>
</protein>
<evidence type="ECO:0000313" key="1">
    <source>
        <dbReference type="EMBL" id="KAH1098311.1"/>
    </source>
</evidence>
<evidence type="ECO:0000313" key="2">
    <source>
        <dbReference type="Proteomes" id="UP000828251"/>
    </source>
</evidence>
<feature type="non-terminal residue" evidence="1">
    <location>
        <position position="65"/>
    </location>
</feature>
<keyword evidence="2" id="KW-1185">Reference proteome</keyword>
<sequence>MGSESYEEAIAALSKLLSDKADLGCVAAAKIKQITAELEAAADSTQLDPVKRLETGFLHFKKEKF</sequence>
<dbReference type="AlphaFoldDB" id="A0A9D3VXY8"/>
<dbReference type="Proteomes" id="UP000828251">
    <property type="component" value="Unassembled WGS sequence"/>
</dbReference>
<reference evidence="1 2" key="1">
    <citation type="journal article" date="2021" name="Plant Biotechnol. J.">
        <title>Multi-omics assisted identification of the key and species-specific regulatory components of drought-tolerant mechanisms in Gossypium stocksii.</title>
        <authorList>
            <person name="Yu D."/>
            <person name="Ke L."/>
            <person name="Zhang D."/>
            <person name="Wu Y."/>
            <person name="Sun Y."/>
            <person name="Mei J."/>
            <person name="Sun J."/>
            <person name="Sun Y."/>
        </authorList>
    </citation>
    <scope>NUCLEOTIDE SEQUENCE [LARGE SCALE GENOMIC DNA]</scope>
    <source>
        <strain evidence="2">cv. E1</strain>
        <tissue evidence="1">Leaf</tissue>
    </source>
</reference>
<accession>A0A9D3VXY8</accession>
<proteinExistence type="predicted"/>
<name>A0A9D3VXY8_9ROSI</name>
<dbReference type="EMBL" id="JAIQCV010000005">
    <property type="protein sequence ID" value="KAH1098311.1"/>
    <property type="molecule type" value="Genomic_DNA"/>
</dbReference>